<comment type="caution">
    <text evidence="2">The sequence shown here is derived from an EMBL/GenBank/DDBJ whole genome shotgun (WGS) entry which is preliminary data.</text>
</comment>
<dbReference type="OrthoDB" id="9815928at2"/>
<feature type="compositionally biased region" description="Polar residues" evidence="1">
    <location>
        <begin position="263"/>
        <end position="272"/>
    </location>
</feature>
<proteinExistence type="predicted"/>
<protein>
    <submittedName>
        <fullName evidence="2">Uncharacterized protein</fullName>
    </submittedName>
</protein>
<gene>
    <name evidence="2" type="ORF">EHYA_07477</name>
</gene>
<evidence type="ECO:0000256" key="1">
    <source>
        <dbReference type="SAM" id="MobiDB-lite"/>
    </source>
</evidence>
<evidence type="ECO:0000313" key="3">
    <source>
        <dbReference type="Proteomes" id="UP000286931"/>
    </source>
</evidence>
<reference evidence="2 3" key="1">
    <citation type="submission" date="2018-12" db="EMBL/GenBank/DDBJ databases">
        <title>Draft genome sequence of Embleya hyalina NBRC 13850T.</title>
        <authorList>
            <person name="Komaki H."/>
            <person name="Hosoyama A."/>
            <person name="Kimura A."/>
            <person name="Ichikawa N."/>
            <person name="Tamura T."/>
        </authorList>
    </citation>
    <scope>NUCLEOTIDE SEQUENCE [LARGE SCALE GENOMIC DNA]</scope>
    <source>
        <strain evidence="2 3">NBRC 13850</strain>
    </source>
</reference>
<name>A0A401YZ31_9ACTN</name>
<evidence type="ECO:0000313" key="2">
    <source>
        <dbReference type="EMBL" id="GCD99755.1"/>
    </source>
</evidence>
<dbReference type="EMBL" id="BIFH01000034">
    <property type="protein sequence ID" value="GCD99755.1"/>
    <property type="molecule type" value="Genomic_DNA"/>
</dbReference>
<keyword evidence="3" id="KW-1185">Reference proteome</keyword>
<feature type="region of interest" description="Disordered" evidence="1">
    <location>
        <begin position="248"/>
        <end position="272"/>
    </location>
</feature>
<sequence>MLVSAMTTHELRLAVGCLREEHTLWFNRIRDLLGGTSFDPELGCTPTCDGARTAWICARGCTGRWDPRIRAHLDPDEISDLYPTPTATWVLRSLQAATTRPEHLTIDWASEPDPDPDTWTGCEPVTHHTPDAALTAFRSSVRDGVGTRARLDPDRGAYVLETPNRATGRYDPSGDEITLSVNTVWGIWQEYGASLPTPVDAMTTPQLRLAVIQLRHENTRYGTWARDMRTGSCSRSCTPGCYGARTDNPCTAHAENPDPTLDPTANHTPAAR</sequence>
<dbReference type="Proteomes" id="UP000286931">
    <property type="component" value="Unassembled WGS sequence"/>
</dbReference>
<dbReference type="AlphaFoldDB" id="A0A401YZ31"/>
<organism evidence="2 3">
    <name type="scientific">Embleya hyalina</name>
    <dbReference type="NCBI Taxonomy" id="516124"/>
    <lineage>
        <taxon>Bacteria</taxon>
        <taxon>Bacillati</taxon>
        <taxon>Actinomycetota</taxon>
        <taxon>Actinomycetes</taxon>
        <taxon>Kitasatosporales</taxon>
        <taxon>Streptomycetaceae</taxon>
        <taxon>Embleya</taxon>
    </lineage>
</organism>
<accession>A0A401YZ31</accession>